<dbReference type="AlphaFoldDB" id="A0A552V2R3"/>
<evidence type="ECO:0000256" key="2">
    <source>
        <dbReference type="ARBA" id="ARBA00022651"/>
    </source>
</evidence>
<evidence type="ECO:0000256" key="9">
    <source>
        <dbReference type="SAM" id="SignalP"/>
    </source>
</evidence>
<keyword evidence="3 8" id="KW-0378">Hydrolase</keyword>
<feature type="active site" description="Proton donor" evidence="6">
    <location>
        <position position="198"/>
    </location>
</feature>
<dbReference type="PANTHER" id="PTHR43772">
    <property type="entry name" value="ENDO-1,4-BETA-XYLANASE"/>
    <property type="match status" value="1"/>
</dbReference>
<feature type="signal peptide" evidence="9">
    <location>
        <begin position="1"/>
        <end position="18"/>
    </location>
</feature>
<dbReference type="InterPro" id="IPR023296">
    <property type="entry name" value="Glyco_hydro_beta-prop_sf"/>
</dbReference>
<evidence type="ECO:0000256" key="3">
    <source>
        <dbReference type="ARBA" id="ARBA00022801"/>
    </source>
</evidence>
<dbReference type="RefSeq" id="WP_143373160.1">
    <property type="nucleotide sequence ID" value="NZ_VJVZ01000005.1"/>
</dbReference>
<dbReference type="Gene3D" id="2.115.10.20">
    <property type="entry name" value="Glycosyl hydrolase domain, family 43"/>
    <property type="match status" value="1"/>
</dbReference>
<evidence type="ECO:0000256" key="5">
    <source>
        <dbReference type="ARBA" id="ARBA00023295"/>
    </source>
</evidence>
<sequence length="311" mass="35364">MKVFKLLYFILFVCALQAQEKNPLLADPTIFENNGTYYLYGTKGAKDIDGEGFLVYTSTNLIHWKKPEGTKDGFAFKKGDGFGTKGFWAPQVFKYNNKFYMAYTADEQIAIASSDSPVGPFTNDGKALASDVRQIDPFVFFDNGKIYMYHVRLEKGNRIFVAEMENDLSAIKPSTLKECITATKQWEDTEKVQWTVTEGPTVLKQDNLYYLIYSANDFRNKDYAVGYATGKTPYGPWEKHDSAFISRTILKYPGTGHGDVFYDKKGTMYYVFHTHFSETEVAPRKTAIIPITLKNKTLSIQKGKGLIWLVL</sequence>
<dbReference type="Proteomes" id="UP000320643">
    <property type="component" value="Unassembled WGS sequence"/>
</dbReference>
<dbReference type="GO" id="GO:0004553">
    <property type="term" value="F:hydrolase activity, hydrolyzing O-glycosyl compounds"/>
    <property type="evidence" value="ECO:0007669"/>
    <property type="project" value="InterPro"/>
</dbReference>
<keyword evidence="4" id="KW-0119">Carbohydrate metabolism</keyword>
<keyword evidence="2" id="KW-0624">Polysaccharide degradation</keyword>
<gene>
    <name evidence="10" type="ORF">FMM05_09650</name>
</gene>
<dbReference type="Pfam" id="PF04616">
    <property type="entry name" value="Glyco_hydro_43"/>
    <property type="match status" value="1"/>
</dbReference>
<keyword evidence="5 8" id="KW-0326">Glycosidase</keyword>
<dbReference type="PANTHER" id="PTHR43772:SF2">
    <property type="entry name" value="PUTATIVE (AFU_ORTHOLOGUE AFUA_2G04480)-RELATED"/>
    <property type="match status" value="1"/>
</dbReference>
<evidence type="ECO:0000256" key="7">
    <source>
        <dbReference type="PIRSR" id="PIRSR606710-2"/>
    </source>
</evidence>
<evidence type="ECO:0000313" key="10">
    <source>
        <dbReference type="EMBL" id="TRW24756.1"/>
    </source>
</evidence>
<dbReference type="EMBL" id="VJVZ01000005">
    <property type="protein sequence ID" value="TRW24756.1"/>
    <property type="molecule type" value="Genomic_DNA"/>
</dbReference>
<dbReference type="SUPFAM" id="SSF75005">
    <property type="entry name" value="Arabinanase/levansucrase/invertase"/>
    <property type="match status" value="1"/>
</dbReference>
<dbReference type="InterPro" id="IPR052176">
    <property type="entry name" value="Glycosyl_Hydrlase_43_Enz"/>
</dbReference>
<dbReference type="GO" id="GO:0045493">
    <property type="term" value="P:xylan catabolic process"/>
    <property type="evidence" value="ECO:0007669"/>
    <property type="project" value="UniProtKB-KW"/>
</dbReference>
<dbReference type="CDD" id="cd08991">
    <property type="entry name" value="GH43_HoAraf43-like"/>
    <property type="match status" value="1"/>
</dbReference>
<reference evidence="10 11" key="1">
    <citation type="submission" date="2019-07" db="EMBL/GenBank/DDBJ databases">
        <title>Flavobacterium sp. nov., isolated from glacier ice.</title>
        <authorList>
            <person name="Liu Q."/>
            <person name="Xin Y.-H."/>
        </authorList>
    </citation>
    <scope>NUCLEOTIDE SEQUENCE [LARGE SCALE GENOMIC DNA]</scope>
    <source>
        <strain evidence="10 11">ZT4R6</strain>
    </source>
</reference>
<comment type="similarity">
    <text evidence="1 8">Belongs to the glycosyl hydrolase 43 family.</text>
</comment>
<name>A0A552V2R3_9FLAO</name>
<evidence type="ECO:0000313" key="11">
    <source>
        <dbReference type="Proteomes" id="UP000320643"/>
    </source>
</evidence>
<evidence type="ECO:0000256" key="1">
    <source>
        <dbReference type="ARBA" id="ARBA00009865"/>
    </source>
</evidence>
<accession>A0A552V2R3</accession>
<evidence type="ECO:0000256" key="4">
    <source>
        <dbReference type="ARBA" id="ARBA00023277"/>
    </source>
</evidence>
<dbReference type="OrthoDB" id="1016412at2"/>
<evidence type="ECO:0000256" key="8">
    <source>
        <dbReference type="RuleBase" id="RU361187"/>
    </source>
</evidence>
<keyword evidence="2" id="KW-0858">Xylan degradation</keyword>
<protein>
    <submittedName>
        <fullName evidence="10">Family 43 glycosylhydrolase</fullName>
    </submittedName>
</protein>
<keyword evidence="11" id="KW-1185">Reference proteome</keyword>
<feature type="site" description="Important for catalytic activity, responsible for pKa modulation of the active site Glu and correct orientation of both the proton donor and substrate" evidence="7">
    <location>
        <position position="136"/>
    </location>
</feature>
<proteinExistence type="inferred from homology"/>
<organism evidence="10 11">
    <name type="scientific">Flavobacterium zepuense</name>
    <dbReference type="NCBI Taxonomy" id="2593302"/>
    <lineage>
        <taxon>Bacteria</taxon>
        <taxon>Pseudomonadati</taxon>
        <taxon>Bacteroidota</taxon>
        <taxon>Flavobacteriia</taxon>
        <taxon>Flavobacteriales</taxon>
        <taxon>Flavobacteriaceae</taxon>
        <taxon>Flavobacterium</taxon>
    </lineage>
</organism>
<feature type="chain" id="PRO_5022130582" evidence="9">
    <location>
        <begin position="19"/>
        <end position="311"/>
    </location>
</feature>
<evidence type="ECO:0000256" key="6">
    <source>
        <dbReference type="PIRSR" id="PIRSR606710-1"/>
    </source>
</evidence>
<keyword evidence="9" id="KW-0732">Signal</keyword>
<dbReference type="InterPro" id="IPR006710">
    <property type="entry name" value="Glyco_hydro_43"/>
</dbReference>
<feature type="active site" description="Proton acceptor" evidence="6">
    <location>
        <position position="27"/>
    </location>
</feature>
<comment type="caution">
    <text evidence="10">The sequence shown here is derived from an EMBL/GenBank/DDBJ whole genome shotgun (WGS) entry which is preliminary data.</text>
</comment>